<sequence>MYTKLAEIKRKIEKRCAHPFLMKYLSKPKIDEDKLFLFHAIFNELNETDQVKENYIIVAMLVQIALDTHDEVTNSDQIKQSEFVKRQLTVLAGDYFSGLYYSILSGIKDIKMVRTLATAIKEINEHKIKIYENAETDPSALVESLLVIESGLFQKISESFHFDLWKKLTFHFLAYKRLAAERYNPLLDSSSIHHFEYGRIIASPNISQDDFDEQMNYHFNESINLLENRQFHSAVLINALKERLHSIRFNEEICLNKTVEEGS</sequence>
<accession>A0ABU6NWE3</accession>
<keyword evidence="2" id="KW-1185">Reference proteome</keyword>
<organism evidence="1 2">
    <name type="scientific">Metabacillus fastidiosus</name>
    <dbReference type="NCBI Taxonomy" id="1458"/>
    <lineage>
        <taxon>Bacteria</taxon>
        <taxon>Bacillati</taxon>
        <taxon>Bacillota</taxon>
        <taxon>Bacilli</taxon>
        <taxon>Bacillales</taxon>
        <taxon>Bacillaceae</taxon>
        <taxon>Metabacillus</taxon>
    </lineage>
</organism>
<dbReference type="Pfam" id="PF07307">
    <property type="entry name" value="HEPPP_synt_1"/>
    <property type="match status" value="1"/>
</dbReference>
<proteinExistence type="predicted"/>
<dbReference type="InterPro" id="IPR009920">
    <property type="entry name" value="HEPPP_synth_su1"/>
</dbReference>
<dbReference type="Proteomes" id="UP001342826">
    <property type="component" value="Unassembled WGS sequence"/>
</dbReference>
<comment type="caution">
    <text evidence="1">The sequence shown here is derived from an EMBL/GenBank/DDBJ whole genome shotgun (WGS) entry which is preliminary data.</text>
</comment>
<protein>
    <submittedName>
        <fullName evidence="1">Heptaprenyl diphosphate synthase component 1</fullName>
    </submittedName>
</protein>
<dbReference type="Gene3D" id="1.20.120.1450">
    <property type="match status" value="1"/>
</dbReference>
<dbReference type="EMBL" id="JARTFS010000005">
    <property type="protein sequence ID" value="MED4400712.1"/>
    <property type="molecule type" value="Genomic_DNA"/>
</dbReference>
<name>A0ABU6NWE3_9BACI</name>
<evidence type="ECO:0000313" key="2">
    <source>
        <dbReference type="Proteomes" id="UP001342826"/>
    </source>
</evidence>
<gene>
    <name evidence="1" type="ORF">P9271_05130</name>
</gene>
<evidence type="ECO:0000313" key="1">
    <source>
        <dbReference type="EMBL" id="MED4400712.1"/>
    </source>
</evidence>
<dbReference type="RefSeq" id="WP_327999777.1">
    <property type="nucleotide sequence ID" value="NZ_JARTFQ010000005.1"/>
</dbReference>
<reference evidence="1 2" key="1">
    <citation type="submission" date="2023-03" db="EMBL/GenBank/DDBJ databases">
        <title>Bacillus Genome Sequencing.</title>
        <authorList>
            <person name="Dunlap C."/>
        </authorList>
    </citation>
    <scope>NUCLEOTIDE SEQUENCE [LARGE SCALE GENOMIC DNA]</scope>
    <source>
        <strain evidence="1 2">NRS-1717</strain>
    </source>
</reference>